<feature type="region of interest" description="Disordered" evidence="1">
    <location>
        <begin position="29"/>
        <end position="48"/>
    </location>
</feature>
<dbReference type="InterPro" id="IPR022435">
    <property type="entry name" value="Surface-anchored_actinobac"/>
</dbReference>
<dbReference type="EMBL" id="JAAXPG010000023">
    <property type="protein sequence ID" value="NKZ00428.1"/>
    <property type="molecule type" value="Genomic_DNA"/>
</dbReference>
<sequence length="547" mass="54783">MHPLALVRAGATALTLTLVAAFPGTVAADTASPEAPASLAPPDVPEPPGLLLALDQDELVLELSGHGPEREPGTALVAVSPETLGAGTVWLSGLSPHETDPEQAVSAASGVDTTGVRGSLDDSVRITLTEVEGPGEVGLYTEGLAPLLLGDGTEPVSAALPEGRVTEAAWGFGEPGEYTVTFEAAATLSDGREVTTERTHRLVAGAMAPVPEAAPPRAPLPRLPEQPEAPGSPEPAREADEASPSDEASDALVRPMAADDEPAVGGETVTLNDGHVDVAGRIIDGDLELSVKDGTRSGTTTWRTLDSAVLEVTADARQEWPSGSSYDFLTEAGADVWMIPQVQRQGVVWAGWNTEEITSGQVDGQVTWTLHGVRGPGGFALFSTSSFGSPDVLFDDSEGADSFEVPLGTHAHGNWAFAATGSYELDFEMSATLTGGERVSDTGTLRVTVVSGGGSGGGGGPGDDGGNGGNGGDGGGSGGSGGSGGGSGSGDGSGAGGGGGSGGPEGRLPRTGDDLVPFVLVAALLTLLGGTAVLATRTRRRPDAPTA</sequence>
<keyword evidence="2" id="KW-1133">Transmembrane helix</keyword>
<keyword evidence="3" id="KW-0732">Signal</keyword>
<keyword evidence="2" id="KW-0812">Transmembrane</keyword>
<feature type="compositionally biased region" description="Low complexity" evidence="1">
    <location>
        <begin position="31"/>
        <end position="41"/>
    </location>
</feature>
<keyword evidence="5" id="KW-1185">Reference proteome</keyword>
<dbReference type="RefSeq" id="WP_168444110.1">
    <property type="nucleotide sequence ID" value="NZ_JAAXPG010000023.1"/>
</dbReference>
<reference evidence="4 5" key="1">
    <citation type="submission" date="2020-04" db="EMBL/GenBank/DDBJ databases">
        <title>MicrobeNet Type strains.</title>
        <authorList>
            <person name="Nicholson A.C."/>
        </authorList>
    </citation>
    <scope>NUCLEOTIDE SEQUENCE [LARGE SCALE GENOMIC DNA]</scope>
    <source>
        <strain evidence="4 5">ATCC 23612</strain>
    </source>
</reference>
<dbReference type="NCBIfam" id="TIGR01167">
    <property type="entry name" value="LPXTG_anchor"/>
    <property type="match status" value="1"/>
</dbReference>
<organism evidence="4 5">
    <name type="scientific">Nocardiopsis alborubida</name>
    <dbReference type="NCBI Taxonomy" id="146802"/>
    <lineage>
        <taxon>Bacteria</taxon>
        <taxon>Bacillati</taxon>
        <taxon>Actinomycetota</taxon>
        <taxon>Actinomycetes</taxon>
        <taxon>Streptosporangiales</taxon>
        <taxon>Nocardiopsidaceae</taxon>
        <taxon>Nocardiopsis</taxon>
    </lineage>
</organism>
<evidence type="ECO:0000256" key="1">
    <source>
        <dbReference type="SAM" id="MobiDB-lite"/>
    </source>
</evidence>
<proteinExistence type="predicted"/>
<evidence type="ECO:0000313" key="4">
    <source>
        <dbReference type="EMBL" id="NKZ00428.1"/>
    </source>
</evidence>
<dbReference type="Proteomes" id="UP000553209">
    <property type="component" value="Unassembled WGS sequence"/>
</dbReference>
<dbReference type="AlphaFoldDB" id="A0A7X6MGQ5"/>
<feature type="transmembrane region" description="Helical" evidence="2">
    <location>
        <begin position="515"/>
        <end position="535"/>
    </location>
</feature>
<feature type="region of interest" description="Disordered" evidence="1">
    <location>
        <begin position="205"/>
        <end position="251"/>
    </location>
</feature>
<name>A0A7X6MGQ5_9ACTN</name>
<gene>
    <name evidence="4" type="ORF">HGB44_22545</name>
</gene>
<feature type="chain" id="PRO_5039170239" evidence="3">
    <location>
        <begin position="28"/>
        <end position="547"/>
    </location>
</feature>
<dbReference type="NCBIfam" id="NF038134">
    <property type="entry name" value="choice_anch_M"/>
    <property type="match status" value="1"/>
</dbReference>
<feature type="signal peptide" evidence="3">
    <location>
        <begin position="1"/>
        <end position="27"/>
    </location>
</feature>
<evidence type="ECO:0000313" key="5">
    <source>
        <dbReference type="Proteomes" id="UP000553209"/>
    </source>
</evidence>
<evidence type="ECO:0000256" key="3">
    <source>
        <dbReference type="SAM" id="SignalP"/>
    </source>
</evidence>
<feature type="compositionally biased region" description="Pro residues" evidence="1">
    <location>
        <begin position="212"/>
        <end position="224"/>
    </location>
</feature>
<protein>
    <submittedName>
        <fullName evidence="4">LPXTG cell wall anchor domain-containing protein</fullName>
    </submittedName>
</protein>
<keyword evidence="2" id="KW-0472">Membrane</keyword>
<evidence type="ECO:0000256" key="2">
    <source>
        <dbReference type="SAM" id="Phobius"/>
    </source>
</evidence>
<dbReference type="NCBIfam" id="TIGR03769">
    <property type="entry name" value="P_ac_wall_RPT"/>
    <property type="match status" value="2"/>
</dbReference>
<feature type="compositionally biased region" description="Gly residues" evidence="1">
    <location>
        <begin position="451"/>
        <end position="505"/>
    </location>
</feature>
<accession>A0A7X6MGQ5</accession>
<comment type="caution">
    <text evidence="4">The sequence shown here is derived from an EMBL/GenBank/DDBJ whole genome shotgun (WGS) entry which is preliminary data.</text>
</comment>
<feature type="region of interest" description="Disordered" evidence="1">
    <location>
        <begin position="435"/>
        <end position="512"/>
    </location>
</feature>